<evidence type="ECO:0000256" key="10">
    <source>
        <dbReference type="ARBA" id="ARBA00044662"/>
    </source>
</evidence>
<evidence type="ECO:0000313" key="18">
    <source>
        <dbReference type="Proteomes" id="UP001632037"/>
    </source>
</evidence>
<feature type="domain" description="Major facilitator superfamily (MFS) profile" evidence="16">
    <location>
        <begin position="1"/>
        <end position="116"/>
    </location>
</feature>
<dbReference type="PANTHER" id="PTHR23503">
    <property type="entry name" value="SOLUTE CARRIER FAMILY 2"/>
    <property type="match status" value="1"/>
</dbReference>
<evidence type="ECO:0000256" key="1">
    <source>
        <dbReference type="ARBA" id="ARBA00004141"/>
    </source>
</evidence>
<dbReference type="InterPro" id="IPR003663">
    <property type="entry name" value="Sugar/inositol_transpt"/>
</dbReference>
<keyword evidence="4 15" id="KW-0812">Transmembrane</keyword>
<evidence type="ECO:0000256" key="6">
    <source>
        <dbReference type="ARBA" id="ARBA00023136"/>
    </source>
</evidence>
<keyword evidence="3" id="KW-0813">Transport</keyword>
<evidence type="ECO:0000256" key="13">
    <source>
        <dbReference type="ARBA" id="ARBA00044780"/>
    </source>
</evidence>
<evidence type="ECO:0000256" key="4">
    <source>
        <dbReference type="ARBA" id="ARBA00022692"/>
    </source>
</evidence>
<keyword evidence="5 15" id="KW-1133">Transmembrane helix</keyword>
<feature type="transmembrane region" description="Helical" evidence="15">
    <location>
        <begin position="63"/>
        <end position="86"/>
    </location>
</feature>
<organism evidence="17 18">
    <name type="scientific">Phytophthora oleae</name>
    <dbReference type="NCBI Taxonomy" id="2107226"/>
    <lineage>
        <taxon>Eukaryota</taxon>
        <taxon>Sar</taxon>
        <taxon>Stramenopiles</taxon>
        <taxon>Oomycota</taxon>
        <taxon>Peronosporomycetes</taxon>
        <taxon>Peronosporales</taxon>
        <taxon>Peronosporaceae</taxon>
        <taxon>Phytophthora</taxon>
    </lineage>
</organism>
<evidence type="ECO:0000256" key="7">
    <source>
        <dbReference type="ARBA" id="ARBA00044637"/>
    </source>
</evidence>
<evidence type="ECO:0000313" key="17">
    <source>
        <dbReference type="EMBL" id="KAL3670859.1"/>
    </source>
</evidence>
<evidence type="ECO:0000256" key="8">
    <source>
        <dbReference type="ARBA" id="ARBA00044648"/>
    </source>
</evidence>
<keyword evidence="6 15" id="KW-0472">Membrane</keyword>
<feature type="transmembrane region" description="Helical" evidence="15">
    <location>
        <begin position="92"/>
        <end position="112"/>
    </location>
</feature>
<name>A0ABD3FXC1_9STRA</name>
<comment type="caution">
    <text evidence="17">The sequence shown here is derived from an EMBL/GenBank/DDBJ whole genome shotgun (WGS) entry which is preliminary data.</text>
</comment>
<comment type="catalytic activity">
    <reaction evidence="7">
        <text>D-galactose(in) = D-galactose(out)</text>
        <dbReference type="Rhea" id="RHEA:34915"/>
        <dbReference type="ChEBI" id="CHEBI:4139"/>
    </reaction>
    <physiologicalReaction direction="right-to-left" evidence="7">
        <dbReference type="Rhea" id="RHEA:34917"/>
    </physiologicalReaction>
</comment>
<dbReference type="InterPro" id="IPR020846">
    <property type="entry name" value="MFS_dom"/>
</dbReference>
<dbReference type="PROSITE" id="PS50850">
    <property type="entry name" value="MFS"/>
    <property type="match status" value="1"/>
</dbReference>
<reference evidence="17 18" key="1">
    <citation type="submission" date="2024-09" db="EMBL/GenBank/DDBJ databases">
        <title>Genome sequencing and assembly of Phytophthora oleae, isolate VK10A, causative agent of rot of olive drupes.</title>
        <authorList>
            <person name="Conti Taguali S."/>
            <person name="Riolo M."/>
            <person name="La Spada F."/>
            <person name="Cacciola S.O."/>
            <person name="Dionisio G."/>
        </authorList>
    </citation>
    <scope>NUCLEOTIDE SEQUENCE [LARGE SCALE GENOMIC DNA]</scope>
    <source>
        <strain evidence="17 18">VK10A</strain>
    </source>
</reference>
<dbReference type="PANTHER" id="PTHR23503:SF8">
    <property type="entry name" value="FACILITATED GLUCOSE TRANSPORTER PROTEIN 1"/>
    <property type="match status" value="1"/>
</dbReference>
<comment type="catalytic activity">
    <reaction evidence="12">
        <text>D-fructose(out) = D-fructose(in)</text>
        <dbReference type="Rhea" id="RHEA:60372"/>
        <dbReference type="ChEBI" id="CHEBI:37721"/>
    </reaction>
    <physiologicalReaction direction="left-to-right" evidence="12">
        <dbReference type="Rhea" id="RHEA:60373"/>
    </physiologicalReaction>
</comment>
<keyword evidence="18" id="KW-1185">Reference proteome</keyword>
<feature type="transmembrane region" description="Helical" evidence="15">
    <location>
        <begin position="32"/>
        <end position="51"/>
    </location>
</feature>
<evidence type="ECO:0000256" key="14">
    <source>
        <dbReference type="SAM" id="MobiDB-lite"/>
    </source>
</evidence>
<comment type="catalytic activity">
    <reaction evidence="8">
        <text>D-glucose(out) = D-glucose(in)</text>
        <dbReference type="Rhea" id="RHEA:60376"/>
        <dbReference type="ChEBI" id="CHEBI:4167"/>
    </reaction>
    <physiologicalReaction direction="left-to-right" evidence="8">
        <dbReference type="Rhea" id="RHEA:60377"/>
    </physiologicalReaction>
</comment>
<sequence length="139" mass="14591">MILCGIAGMFVMAVLMTVAFLVSVSALSIVFAALYVVAFGVTLGPLVWVITTDLFPDSVRATATSISIGANWLCNLIVGVAYLYIADGLGDYSYLPFVVLLAIFFLLSLKLVPETSNKSAETCSASSNSSTATVSKNFG</sequence>
<comment type="subcellular location">
    <subcellularLocation>
        <location evidence="1">Membrane</location>
        <topology evidence="1">Multi-pass membrane protein</topology>
    </subcellularLocation>
</comment>
<dbReference type="Proteomes" id="UP001632037">
    <property type="component" value="Unassembled WGS sequence"/>
</dbReference>
<comment type="catalytic activity">
    <reaction evidence="11">
        <text>D-glucosamine(out) = D-glucosamine(in)</text>
        <dbReference type="Rhea" id="RHEA:78423"/>
        <dbReference type="ChEBI" id="CHEBI:58723"/>
    </reaction>
    <physiologicalReaction direction="left-to-right" evidence="11">
        <dbReference type="Rhea" id="RHEA:78424"/>
    </physiologicalReaction>
</comment>
<dbReference type="Pfam" id="PF00083">
    <property type="entry name" value="Sugar_tr"/>
    <property type="match status" value="1"/>
</dbReference>
<dbReference type="InterPro" id="IPR045263">
    <property type="entry name" value="GLUT"/>
</dbReference>
<dbReference type="Gene3D" id="1.20.1250.20">
    <property type="entry name" value="MFS general substrate transporter like domains"/>
    <property type="match status" value="1"/>
</dbReference>
<dbReference type="SUPFAM" id="SSF103473">
    <property type="entry name" value="MFS general substrate transporter"/>
    <property type="match status" value="1"/>
</dbReference>
<feature type="transmembrane region" description="Helical" evidence="15">
    <location>
        <begin position="7"/>
        <end position="26"/>
    </location>
</feature>
<dbReference type="InterPro" id="IPR036259">
    <property type="entry name" value="MFS_trans_sf"/>
</dbReference>
<evidence type="ECO:0000256" key="2">
    <source>
        <dbReference type="ARBA" id="ARBA00011738"/>
    </source>
</evidence>
<accession>A0ABD3FXC1</accession>
<dbReference type="GO" id="GO:0016020">
    <property type="term" value="C:membrane"/>
    <property type="evidence" value="ECO:0007669"/>
    <property type="project" value="UniProtKB-SubCell"/>
</dbReference>
<feature type="region of interest" description="Disordered" evidence="14">
    <location>
        <begin position="120"/>
        <end position="139"/>
    </location>
</feature>
<comment type="catalytic activity">
    <reaction evidence="10">
        <text>D-mannose(out) = D-mannose(in)</text>
        <dbReference type="Rhea" id="RHEA:78391"/>
        <dbReference type="ChEBI" id="CHEBI:4208"/>
    </reaction>
    <physiologicalReaction direction="left-to-right" evidence="10">
        <dbReference type="Rhea" id="RHEA:78392"/>
    </physiologicalReaction>
</comment>
<evidence type="ECO:0000256" key="5">
    <source>
        <dbReference type="ARBA" id="ARBA00022989"/>
    </source>
</evidence>
<dbReference type="EMBL" id="JBIMZQ010000006">
    <property type="protein sequence ID" value="KAL3670859.1"/>
    <property type="molecule type" value="Genomic_DNA"/>
</dbReference>
<proteinExistence type="predicted"/>
<evidence type="ECO:0000256" key="9">
    <source>
        <dbReference type="ARBA" id="ARBA00044656"/>
    </source>
</evidence>
<gene>
    <name evidence="17" type="ORF">V7S43_004044</name>
</gene>
<evidence type="ECO:0000259" key="16">
    <source>
        <dbReference type="PROSITE" id="PS50850"/>
    </source>
</evidence>
<dbReference type="AlphaFoldDB" id="A0ABD3FXC1"/>
<dbReference type="PRINTS" id="PR00171">
    <property type="entry name" value="SUGRTRNSPORT"/>
</dbReference>
<dbReference type="InterPro" id="IPR005828">
    <property type="entry name" value="MFS_sugar_transport-like"/>
</dbReference>
<comment type="catalytic activity">
    <reaction evidence="9">
        <text>D-xylose(out) = D-xylose(in)</text>
        <dbReference type="Rhea" id="RHEA:78427"/>
        <dbReference type="ChEBI" id="CHEBI:53455"/>
    </reaction>
    <physiologicalReaction direction="left-to-right" evidence="9">
        <dbReference type="Rhea" id="RHEA:78428"/>
    </physiologicalReaction>
</comment>
<protein>
    <recommendedName>
        <fullName evidence="13">Hexose transporter 1</fullName>
    </recommendedName>
</protein>
<evidence type="ECO:0000256" key="3">
    <source>
        <dbReference type="ARBA" id="ARBA00022448"/>
    </source>
</evidence>
<evidence type="ECO:0000256" key="15">
    <source>
        <dbReference type="SAM" id="Phobius"/>
    </source>
</evidence>
<evidence type="ECO:0000256" key="12">
    <source>
        <dbReference type="ARBA" id="ARBA00044710"/>
    </source>
</evidence>
<evidence type="ECO:0000256" key="11">
    <source>
        <dbReference type="ARBA" id="ARBA00044668"/>
    </source>
</evidence>
<comment type="subunit">
    <text evidence="2">Homodimer.</text>
</comment>